<keyword evidence="3" id="KW-1185">Reference proteome</keyword>
<dbReference type="AlphaFoldDB" id="A0A2H3DDK3"/>
<evidence type="ECO:0000313" key="2">
    <source>
        <dbReference type="EMBL" id="PBK89512.1"/>
    </source>
</evidence>
<gene>
    <name evidence="2" type="ORF">ARMGADRAFT_323669</name>
</gene>
<protein>
    <submittedName>
        <fullName evidence="2">Uncharacterized protein</fullName>
    </submittedName>
</protein>
<dbReference type="Proteomes" id="UP000217790">
    <property type="component" value="Unassembled WGS sequence"/>
</dbReference>
<sequence length="97" mass="11335">MERRVYKHTCSVEFQHSASRLVGHISHQTYSWTTTFAPPRRIDIRRARRWEYLRKCGARRHPGTSCLNQEQRPHHWDDLCSGTSPASEVMARGAQDS</sequence>
<dbReference type="EMBL" id="KZ293668">
    <property type="protein sequence ID" value="PBK89512.1"/>
    <property type="molecule type" value="Genomic_DNA"/>
</dbReference>
<evidence type="ECO:0000313" key="3">
    <source>
        <dbReference type="Proteomes" id="UP000217790"/>
    </source>
</evidence>
<feature type="region of interest" description="Disordered" evidence="1">
    <location>
        <begin position="63"/>
        <end position="97"/>
    </location>
</feature>
<name>A0A2H3DDK3_ARMGA</name>
<reference evidence="3" key="1">
    <citation type="journal article" date="2017" name="Nat. Ecol. Evol.">
        <title>Genome expansion and lineage-specific genetic innovations in the forest pathogenic fungi Armillaria.</title>
        <authorList>
            <person name="Sipos G."/>
            <person name="Prasanna A.N."/>
            <person name="Walter M.C."/>
            <person name="O'Connor E."/>
            <person name="Balint B."/>
            <person name="Krizsan K."/>
            <person name="Kiss B."/>
            <person name="Hess J."/>
            <person name="Varga T."/>
            <person name="Slot J."/>
            <person name="Riley R."/>
            <person name="Boka B."/>
            <person name="Rigling D."/>
            <person name="Barry K."/>
            <person name="Lee J."/>
            <person name="Mihaltcheva S."/>
            <person name="LaButti K."/>
            <person name="Lipzen A."/>
            <person name="Waldron R."/>
            <person name="Moloney N.M."/>
            <person name="Sperisen C."/>
            <person name="Kredics L."/>
            <person name="Vagvoelgyi C."/>
            <person name="Patrignani A."/>
            <person name="Fitzpatrick D."/>
            <person name="Nagy I."/>
            <person name="Doyle S."/>
            <person name="Anderson J.B."/>
            <person name="Grigoriev I.V."/>
            <person name="Gueldener U."/>
            <person name="Muensterkoetter M."/>
            <person name="Nagy L.G."/>
        </authorList>
    </citation>
    <scope>NUCLEOTIDE SEQUENCE [LARGE SCALE GENOMIC DNA]</scope>
    <source>
        <strain evidence="3">Ar21-2</strain>
    </source>
</reference>
<organism evidence="2 3">
    <name type="scientific">Armillaria gallica</name>
    <name type="common">Bulbous honey fungus</name>
    <name type="synonym">Armillaria bulbosa</name>
    <dbReference type="NCBI Taxonomy" id="47427"/>
    <lineage>
        <taxon>Eukaryota</taxon>
        <taxon>Fungi</taxon>
        <taxon>Dikarya</taxon>
        <taxon>Basidiomycota</taxon>
        <taxon>Agaricomycotina</taxon>
        <taxon>Agaricomycetes</taxon>
        <taxon>Agaricomycetidae</taxon>
        <taxon>Agaricales</taxon>
        <taxon>Marasmiineae</taxon>
        <taxon>Physalacriaceae</taxon>
        <taxon>Armillaria</taxon>
    </lineage>
</organism>
<dbReference type="InParanoid" id="A0A2H3DDK3"/>
<proteinExistence type="predicted"/>
<accession>A0A2H3DDK3</accession>
<evidence type="ECO:0000256" key="1">
    <source>
        <dbReference type="SAM" id="MobiDB-lite"/>
    </source>
</evidence>